<dbReference type="Proteomes" id="UP000325081">
    <property type="component" value="Unassembled WGS sequence"/>
</dbReference>
<feature type="region of interest" description="Disordered" evidence="1">
    <location>
        <begin position="1"/>
        <end position="51"/>
    </location>
</feature>
<proteinExistence type="predicted"/>
<feature type="compositionally biased region" description="Polar residues" evidence="1">
    <location>
        <begin position="1"/>
        <end position="10"/>
    </location>
</feature>
<accession>A0A5A7NYM4</accession>
<reference evidence="3" key="1">
    <citation type="journal article" date="2019" name="Curr. Biol.">
        <title>Genome Sequence of Striga asiatica Provides Insight into the Evolution of Plant Parasitism.</title>
        <authorList>
            <person name="Yoshida S."/>
            <person name="Kim S."/>
            <person name="Wafula E.K."/>
            <person name="Tanskanen J."/>
            <person name="Kim Y.M."/>
            <person name="Honaas L."/>
            <person name="Yang Z."/>
            <person name="Spallek T."/>
            <person name="Conn C.E."/>
            <person name="Ichihashi Y."/>
            <person name="Cheong K."/>
            <person name="Cui S."/>
            <person name="Der J.P."/>
            <person name="Gundlach H."/>
            <person name="Jiao Y."/>
            <person name="Hori C."/>
            <person name="Ishida J.K."/>
            <person name="Kasahara H."/>
            <person name="Kiba T."/>
            <person name="Kim M.S."/>
            <person name="Koo N."/>
            <person name="Laohavisit A."/>
            <person name="Lee Y.H."/>
            <person name="Lumba S."/>
            <person name="McCourt P."/>
            <person name="Mortimer J.C."/>
            <person name="Mutuku J.M."/>
            <person name="Nomura T."/>
            <person name="Sasaki-Sekimoto Y."/>
            <person name="Seto Y."/>
            <person name="Wang Y."/>
            <person name="Wakatake T."/>
            <person name="Sakakibara H."/>
            <person name="Demura T."/>
            <person name="Yamaguchi S."/>
            <person name="Yoneyama K."/>
            <person name="Manabe R.I."/>
            <person name="Nelson D.C."/>
            <person name="Schulman A.H."/>
            <person name="Timko M.P."/>
            <person name="dePamphilis C.W."/>
            <person name="Choi D."/>
            <person name="Shirasu K."/>
        </authorList>
    </citation>
    <scope>NUCLEOTIDE SEQUENCE [LARGE SCALE GENOMIC DNA]</scope>
    <source>
        <strain evidence="3">cv. UVA1</strain>
    </source>
</reference>
<comment type="caution">
    <text evidence="2">The sequence shown here is derived from an EMBL/GenBank/DDBJ whole genome shotgun (WGS) entry which is preliminary data.</text>
</comment>
<gene>
    <name evidence="2" type="ORF">STAS_01103</name>
</gene>
<dbReference type="EMBL" id="BKCP01000114">
    <property type="protein sequence ID" value="GER25514.1"/>
    <property type="molecule type" value="Genomic_DNA"/>
</dbReference>
<organism evidence="2 3">
    <name type="scientific">Striga asiatica</name>
    <name type="common">Asiatic witchweed</name>
    <name type="synonym">Buchnera asiatica</name>
    <dbReference type="NCBI Taxonomy" id="4170"/>
    <lineage>
        <taxon>Eukaryota</taxon>
        <taxon>Viridiplantae</taxon>
        <taxon>Streptophyta</taxon>
        <taxon>Embryophyta</taxon>
        <taxon>Tracheophyta</taxon>
        <taxon>Spermatophyta</taxon>
        <taxon>Magnoliopsida</taxon>
        <taxon>eudicotyledons</taxon>
        <taxon>Gunneridae</taxon>
        <taxon>Pentapetalae</taxon>
        <taxon>asterids</taxon>
        <taxon>lamiids</taxon>
        <taxon>Lamiales</taxon>
        <taxon>Orobanchaceae</taxon>
        <taxon>Buchnereae</taxon>
        <taxon>Striga</taxon>
    </lineage>
</organism>
<keyword evidence="3" id="KW-1185">Reference proteome</keyword>
<evidence type="ECO:0000313" key="2">
    <source>
        <dbReference type="EMBL" id="GER25514.1"/>
    </source>
</evidence>
<evidence type="ECO:0000313" key="3">
    <source>
        <dbReference type="Proteomes" id="UP000325081"/>
    </source>
</evidence>
<dbReference type="AlphaFoldDB" id="A0A5A7NYM4"/>
<evidence type="ECO:0000256" key="1">
    <source>
        <dbReference type="SAM" id="MobiDB-lite"/>
    </source>
</evidence>
<protein>
    <submittedName>
        <fullName evidence="2">Glycoprotein hormones alpha chain</fullName>
    </submittedName>
</protein>
<sequence length="145" mass="15827">MNMAQPTSSRALLASPTAPTNMIPPALPSSPTATPEPRQYRSPHPSSRLDDYQCYSGMPSPLVSYRLLLLLQHSCRRWNTPATVGASHALSLSRQSTQPNFAFSQLPTIDSDYNQFAAAAIATSLSEHRLHSLPDGSIFSWCPES</sequence>
<name>A0A5A7NYM4_STRAF</name>